<evidence type="ECO:0008006" key="4">
    <source>
        <dbReference type="Google" id="ProtNLM"/>
    </source>
</evidence>
<evidence type="ECO:0000313" key="2">
    <source>
        <dbReference type="EMBL" id="KAJ9666821.1"/>
    </source>
</evidence>
<comment type="caution">
    <text evidence="2">The sequence shown here is derived from an EMBL/GenBank/DDBJ whole genome shotgun (WGS) entry which is preliminary data.</text>
</comment>
<dbReference type="Pfam" id="PF04450">
    <property type="entry name" value="BSP"/>
    <property type="match status" value="1"/>
</dbReference>
<sequence length="316" mass="34853">MPPTPPYFQLPMTPAVPKPPSASHTSTPSNTTTTTTDQRPLPQPARKPLLRLQLHDLSSPGASSFLSLLSLPTCLDECIAGVLQHLYSTSTTTTPSTSIPPTRSVSLVLRSMPGVAFTRSLDLDADHKEIHLSTDYISSIPSSRRRDELLGVLRHEMVHCWQWNACGSAPGGLVEGIADWVRLRSGFVPPHWKREADGDWDAGYQHTGYFLEYLEERFGEGTVRGINEGLREGKYEEKAFWGERFGCGVAELWTEYGKSLKKKEEEEGGNDKEGKDKGDGDRGDGEETNRKSGVENGTKKEEEAVQEEGKSGGSHR</sequence>
<dbReference type="PANTHER" id="PTHR33321:SF12">
    <property type="entry name" value="PLANT BASIC SECRETORY PROTEIN (BSP) FAMILY PROTEIN"/>
    <property type="match status" value="1"/>
</dbReference>
<feature type="compositionally biased region" description="Basic and acidic residues" evidence="1">
    <location>
        <begin position="262"/>
        <end position="310"/>
    </location>
</feature>
<feature type="compositionally biased region" description="Low complexity" evidence="1">
    <location>
        <begin position="21"/>
        <end position="36"/>
    </location>
</feature>
<evidence type="ECO:0000313" key="3">
    <source>
        <dbReference type="Proteomes" id="UP001172684"/>
    </source>
</evidence>
<name>A0ABQ9NYN5_9PEZI</name>
<gene>
    <name evidence="2" type="ORF">H2201_002955</name>
</gene>
<feature type="region of interest" description="Disordered" evidence="1">
    <location>
        <begin position="260"/>
        <end position="316"/>
    </location>
</feature>
<dbReference type="Proteomes" id="UP001172684">
    <property type="component" value="Unassembled WGS sequence"/>
</dbReference>
<proteinExistence type="predicted"/>
<dbReference type="EMBL" id="JAPDRL010000016">
    <property type="protein sequence ID" value="KAJ9666821.1"/>
    <property type="molecule type" value="Genomic_DNA"/>
</dbReference>
<dbReference type="PANTHER" id="PTHR33321">
    <property type="match status" value="1"/>
</dbReference>
<accession>A0ABQ9NYN5</accession>
<keyword evidence="3" id="KW-1185">Reference proteome</keyword>
<dbReference type="InterPro" id="IPR007541">
    <property type="entry name" value="Uncharacterised_BSP"/>
</dbReference>
<feature type="compositionally biased region" description="Pro residues" evidence="1">
    <location>
        <begin position="1"/>
        <end position="20"/>
    </location>
</feature>
<protein>
    <recommendedName>
        <fullName evidence="4">BSP-domain-containing protein</fullName>
    </recommendedName>
</protein>
<evidence type="ECO:0000256" key="1">
    <source>
        <dbReference type="SAM" id="MobiDB-lite"/>
    </source>
</evidence>
<reference evidence="2" key="1">
    <citation type="submission" date="2022-10" db="EMBL/GenBank/DDBJ databases">
        <title>Culturing micro-colonial fungi from biological soil crusts in the Mojave desert and describing Neophaeococcomyces mojavensis, and introducing the new genera and species Taxawa tesnikishii.</title>
        <authorList>
            <person name="Kurbessoian T."/>
            <person name="Stajich J.E."/>
        </authorList>
    </citation>
    <scope>NUCLEOTIDE SEQUENCE</scope>
    <source>
        <strain evidence="2">TK_1</strain>
    </source>
</reference>
<feature type="region of interest" description="Disordered" evidence="1">
    <location>
        <begin position="1"/>
        <end position="43"/>
    </location>
</feature>
<organism evidence="2 3">
    <name type="scientific">Coniosporium apollinis</name>
    <dbReference type="NCBI Taxonomy" id="61459"/>
    <lineage>
        <taxon>Eukaryota</taxon>
        <taxon>Fungi</taxon>
        <taxon>Dikarya</taxon>
        <taxon>Ascomycota</taxon>
        <taxon>Pezizomycotina</taxon>
        <taxon>Dothideomycetes</taxon>
        <taxon>Dothideomycetes incertae sedis</taxon>
        <taxon>Coniosporium</taxon>
    </lineage>
</organism>